<evidence type="ECO:0000313" key="2">
    <source>
        <dbReference type="EMBL" id="ATC63585.1"/>
    </source>
</evidence>
<evidence type="ECO:0000313" key="3">
    <source>
        <dbReference type="Proteomes" id="UP000217265"/>
    </source>
</evidence>
<dbReference type="RefSeq" id="WP_096055217.1">
    <property type="nucleotide sequence ID" value="NZ_CP023344.1"/>
</dbReference>
<dbReference type="Pfam" id="PF02464">
    <property type="entry name" value="CinA"/>
    <property type="match status" value="1"/>
</dbReference>
<dbReference type="InterPro" id="IPR036653">
    <property type="entry name" value="CinA-like_C"/>
</dbReference>
<accession>A0A290Q4I3</accession>
<organism evidence="2 3">
    <name type="scientific">Nibricoccus aquaticus</name>
    <dbReference type="NCBI Taxonomy" id="2576891"/>
    <lineage>
        <taxon>Bacteria</taxon>
        <taxon>Pseudomonadati</taxon>
        <taxon>Verrucomicrobiota</taxon>
        <taxon>Opitutia</taxon>
        <taxon>Opitutales</taxon>
        <taxon>Opitutaceae</taxon>
        <taxon>Nibricoccus</taxon>
    </lineage>
</organism>
<dbReference type="NCBIfam" id="TIGR00199">
    <property type="entry name" value="PncC_domain"/>
    <property type="match status" value="1"/>
</dbReference>
<keyword evidence="3" id="KW-1185">Reference proteome</keyword>
<evidence type="ECO:0000259" key="1">
    <source>
        <dbReference type="Pfam" id="PF02464"/>
    </source>
</evidence>
<dbReference type="InterPro" id="IPR008136">
    <property type="entry name" value="CinA_C"/>
</dbReference>
<dbReference type="SUPFAM" id="SSF142433">
    <property type="entry name" value="CinA-like"/>
    <property type="match status" value="1"/>
</dbReference>
<protein>
    <submittedName>
        <fullName evidence="2">Damage-inducible protein CinA</fullName>
    </submittedName>
</protein>
<dbReference type="Proteomes" id="UP000217265">
    <property type="component" value="Chromosome"/>
</dbReference>
<feature type="domain" description="CinA C-terminal" evidence="1">
    <location>
        <begin position="8"/>
        <end position="156"/>
    </location>
</feature>
<sequence>MSQLKELLLRPPRLTLAVAESLTSGRIQSRIGAISGASHFFLGGITAYSLDQKVRHLGVDRASAAAVNCVSSEVAAQMARGACALFGSDLGLATTGYAEPSIEWNIPHPFAWYVLAHRRAPDDILIQTFQIDCPTLDRTAVQDRVADASLSALIKYLHELPPLPEA</sequence>
<dbReference type="AlphaFoldDB" id="A0A290Q4I3"/>
<dbReference type="Gene3D" id="3.90.950.20">
    <property type="entry name" value="CinA-like"/>
    <property type="match status" value="1"/>
</dbReference>
<dbReference type="KEGG" id="vbh:CMV30_06245"/>
<reference evidence="2 3" key="1">
    <citation type="submission" date="2017-09" db="EMBL/GenBank/DDBJ databases">
        <title>Complete genome sequence of Verrucomicrobial strain HZ-65, isolated from freshwater.</title>
        <authorList>
            <person name="Choi A."/>
        </authorList>
    </citation>
    <scope>NUCLEOTIDE SEQUENCE [LARGE SCALE GENOMIC DNA]</scope>
    <source>
        <strain evidence="2 3">HZ-65</strain>
    </source>
</reference>
<name>A0A290Q4I3_9BACT</name>
<gene>
    <name evidence="2" type="ORF">CMV30_06245</name>
</gene>
<proteinExistence type="predicted"/>
<dbReference type="EMBL" id="CP023344">
    <property type="protein sequence ID" value="ATC63585.1"/>
    <property type="molecule type" value="Genomic_DNA"/>
</dbReference>
<dbReference type="OrthoDB" id="195248at2"/>